<evidence type="ECO:0000313" key="5">
    <source>
        <dbReference type="Proteomes" id="UP000190150"/>
    </source>
</evidence>
<dbReference type="InterPro" id="IPR050640">
    <property type="entry name" value="Bact_2-comp_sensor_kinase"/>
</dbReference>
<dbReference type="Pfam" id="PF06580">
    <property type="entry name" value="His_kinase"/>
    <property type="match status" value="1"/>
</dbReference>
<dbReference type="RefSeq" id="WP_079642656.1">
    <property type="nucleotide sequence ID" value="NZ_FUZF01000005.1"/>
</dbReference>
<dbReference type="EMBL" id="FUZF01000005">
    <property type="protein sequence ID" value="SKB65128.1"/>
    <property type="molecule type" value="Genomic_DNA"/>
</dbReference>
<protein>
    <submittedName>
        <fullName evidence="4">Histidine kinase</fullName>
    </submittedName>
</protein>
<organism evidence="4 5">
    <name type="scientific">Sphingobacterium nematocida</name>
    <dbReference type="NCBI Taxonomy" id="1513896"/>
    <lineage>
        <taxon>Bacteria</taxon>
        <taxon>Pseudomonadati</taxon>
        <taxon>Bacteroidota</taxon>
        <taxon>Sphingobacteriia</taxon>
        <taxon>Sphingobacteriales</taxon>
        <taxon>Sphingobacteriaceae</taxon>
        <taxon>Sphingobacterium</taxon>
    </lineage>
</organism>
<name>A0A1T5D064_9SPHI</name>
<keyword evidence="4" id="KW-0808">Transferase</keyword>
<gene>
    <name evidence="4" type="ORF">SAMN05660841_01704</name>
</gene>
<feature type="transmembrane region" description="Helical" evidence="1">
    <location>
        <begin position="303"/>
        <end position="325"/>
    </location>
</feature>
<dbReference type="Gene3D" id="3.30.565.10">
    <property type="entry name" value="Histidine kinase-like ATPase, C-terminal domain"/>
    <property type="match status" value="1"/>
</dbReference>
<evidence type="ECO:0000313" key="4">
    <source>
        <dbReference type="EMBL" id="SKB65128.1"/>
    </source>
</evidence>
<dbReference type="InterPro" id="IPR036890">
    <property type="entry name" value="HATPase_C_sf"/>
</dbReference>
<dbReference type="OrthoDB" id="9809670at2"/>
<sequence length="536" mass="61632">MKKITFLLLTLFFYFSTVAQTNQQTELYSVNTKRSYYLGSLDIPEISIGASFDTLAKVRSYANKFPNISNKAFTYIQNGNRLQFDINCKQLSSIKDYRFVVMDDLKNDILSGSLDQLEFTKHPLFGYSAKLPTLDIQDKVISITLYNSKDPAQQGTAIVYNQTLSQSEIIIISRQFFIDGGKGSTVEMKRDVSEVTFDQESKGILVAAKKNDYSFIYALIVKEKKTGETVFKDQSWNYSYISSKGGGNQPHISIDKNYFKNSGDYEIIIRPDLKHISEKELEQYSSRKTISVDIVKTYTTEDFFLWSIILIVICFCIAASLFYLIRRKNKQKIKDENLKKKISETKLASIQSQLNPHFLFNALSSIQSFINDHDVDNANRYLSKFARLTRHVLNSPASNTLTDEQNLLADYLMMEQLRFGFQYEIQRNNLEGDNIEIPTMLLQPLVENAVKHGIAELRDRGEIKIYFDRKENDMLIIIIDNGMGYDVYNTTIGLGIRLTNERIQIWNELHQKALISIETVSNSTGTSVYLTFKNWL</sequence>
<keyword evidence="1" id="KW-0812">Transmembrane</keyword>
<feature type="chain" id="PRO_5012436856" evidence="2">
    <location>
        <begin position="20"/>
        <end position="536"/>
    </location>
</feature>
<dbReference type="Proteomes" id="UP000190150">
    <property type="component" value="Unassembled WGS sequence"/>
</dbReference>
<keyword evidence="1" id="KW-0472">Membrane</keyword>
<dbReference type="STRING" id="1513896.SAMN05660841_01704"/>
<dbReference type="GO" id="GO:0016020">
    <property type="term" value="C:membrane"/>
    <property type="evidence" value="ECO:0007669"/>
    <property type="project" value="InterPro"/>
</dbReference>
<dbReference type="PANTHER" id="PTHR34220">
    <property type="entry name" value="SENSOR HISTIDINE KINASE YPDA"/>
    <property type="match status" value="1"/>
</dbReference>
<keyword evidence="2" id="KW-0732">Signal</keyword>
<dbReference type="GO" id="GO:0000155">
    <property type="term" value="F:phosphorelay sensor kinase activity"/>
    <property type="evidence" value="ECO:0007669"/>
    <property type="project" value="InterPro"/>
</dbReference>
<reference evidence="5" key="1">
    <citation type="submission" date="2017-02" db="EMBL/GenBank/DDBJ databases">
        <authorList>
            <person name="Varghese N."/>
            <person name="Submissions S."/>
        </authorList>
    </citation>
    <scope>NUCLEOTIDE SEQUENCE [LARGE SCALE GENOMIC DNA]</scope>
    <source>
        <strain evidence="5">DSM 24091</strain>
    </source>
</reference>
<evidence type="ECO:0000256" key="2">
    <source>
        <dbReference type="SAM" id="SignalP"/>
    </source>
</evidence>
<dbReference type="AlphaFoldDB" id="A0A1T5D064"/>
<keyword evidence="5" id="KW-1185">Reference proteome</keyword>
<proteinExistence type="predicted"/>
<feature type="domain" description="Signal transduction histidine kinase internal region" evidence="3">
    <location>
        <begin position="346"/>
        <end position="420"/>
    </location>
</feature>
<keyword evidence="1" id="KW-1133">Transmembrane helix</keyword>
<evidence type="ECO:0000259" key="3">
    <source>
        <dbReference type="Pfam" id="PF06580"/>
    </source>
</evidence>
<dbReference type="PANTHER" id="PTHR34220:SF7">
    <property type="entry name" value="SENSOR HISTIDINE KINASE YPDA"/>
    <property type="match status" value="1"/>
</dbReference>
<dbReference type="InterPro" id="IPR010559">
    <property type="entry name" value="Sig_transdc_His_kin_internal"/>
</dbReference>
<accession>A0A1T5D064</accession>
<evidence type="ECO:0000256" key="1">
    <source>
        <dbReference type="SAM" id="Phobius"/>
    </source>
</evidence>
<keyword evidence="4" id="KW-0418">Kinase</keyword>
<feature type="signal peptide" evidence="2">
    <location>
        <begin position="1"/>
        <end position="19"/>
    </location>
</feature>
<dbReference type="SUPFAM" id="SSF55874">
    <property type="entry name" value="ATPase domain of HSP90 chaperone/DNA topoisomerase II/histidine kinase"/>
    <property type="match status" value="1"/>
</dbReference>